<keyword evidence="6 8" id="KW-0315">Glutamine amidotransferase</keyword>
<dbReference type="GO" id="GO:0005829">
    <property type="term" value="C:cytosol"/>
    <property type="evidence" value="ECO:0007669"/>
    <property type="project" value="TreeGrafter"/>
</dbReference>
<feature type="binding site" evidence="9">
    <location>
        <position position="98"/>
    </location>
    <ligand>
        <name>L-glutamine</name>
        <dbReference type="ChEBI" id="CHEBI:58359"/>
    </ligand>
</feature>
<evidence type="ECO:0000256" key="4">
    <source>
        <dbReference type="ARBA" id="ARBA00022741"/>
    </source>
</evidence>
<keyword evidence="8" id="KW-0028">Amino-acid biosynthesis</keyword>
<evidence type="ECO:0000256" key="1">
    <source>
        <dbReference type="ARBA" id="ARBA00005187"/>
    </source>
</evidence>
<keyword evidence="5 9" id="KW-0067">ATP-binding</keyword>
<proteinExistence type="inferred from homology"/>
<dbReference type="InterPro" id="IPR029055">
    <property type="entry name" value="Ntn_hydrolases_N"/>
</dbReference>
<comment type="catalytic activity">
    <reaction evidence="7">
        <text>L-aspartate + L-glutamine + ATP + H2O = L-asparagine + L-glutamate + AMP + diphosphate + H(+)</text>
        <dbReference type="Rhea" id="RHEA:12228"/>
        <dbReference type="ChEBI" id="CHEBI:15377"/>
        <dbReference type="ChEBI" id="CHEBI:15378"/>
        <dbReference type="ChEBI" id="CHEBI:29985"/>
        <dbReference type="ChEBI" id="CHEBI:29991"/>
        <dbReference type="ChEBI" id="CHEBI:30616"/>
        <dbReference type="ChEBI" id="CHEBI:33019"/>
        <dbReference type="ChEBI" id="CHEBI:58048"/>
        <dbReference type="ChEBI" id="CHEBI:58359"/>
        <dbReference type="ChEBI" id="CHEBI:456215"/>
        <dbReference type="EC" id="6.3.5.4"/>
    </reaction>
</comment>
<dbReference type="InterPro" id="IPR001962">
    <property type="entry name" value="Asn_synthase"/>
</dbReference>
<dbReference type="Pfam" id="PF00733">
    <property type="entry name" value="Asn_synthase"/>
    <property type="match status" value="1"/>
</dbReference>
<dbReference type="PROSITE" id="PS51278">
    <property type="entry name" value="GATASE_TYPE_2"/>
    <property type="match status" value="1"/>
</dbReference>
<dbReference type="NCBIfam" id="TIGR01536">
    <property type="entry name" value="asn_synth_AEB"/>
    <property type="match status" value="1"/>
</dbReference>
<sequence length="616" mass="66080">MCGIVGITEPNDPGSVRAMLQSIAHRGPDASGVWDDPVGKVSVGCARLATTDLTHQANQPCVTSDGRFVLVFNGYIAGHRRRTGDATARGLTCETGNDAELVLLLLADAIRRGHEPTKVLETLSGQYALALWDTVQSCLWLARDPLGIKPLYVLNLPAGQIAFASEISAFSSIAPTAPDESIKPSYLAHLFVHAAQTGAQGVTLLPPGRVLCWRGGSVSSAMIAHPAQSRTQAVAPQVLLSAVRQSVADAMDVDCRIGTLVSGGLDSAGVAALASDIAQERGQEPPVAFVMGFEDPAYDETAAAHNLCKHLGQELHVVSAPTTAEEIHQELCAGLQAVGGPFANPSIVLMRCLSKAVSAEVKVCLSGDGGDELFGGYPRYRAAQLYEKYWRHVPGPVRRLTAKLSGLGDHREMHRFLAGASSGAEHAFASWNNRCPIPECDARMVMRPYRDAGLADAMMGFDRDVTLPGNQLAMSDRCGMAFGLEYRLPLLGHDVVRLATSVPASQHLRQGPKTLWRQAIAPYLPARHVQNRKIGFNPPVADWLLGVARYHWGDETDILNAIFAGVDIPNDSKSRYWQRAVSGKDLDMALGVWALMVWQIWLGQVGSGVRGTADTA</sequence>
<name>A0A367VMP8_9PROT</name>
<evidence type="ECO:0000313" key="12">
    <source>
        <dbReference type="EMBL" id="RCK25711.1"/>
    </source>
</evidence>
<comment type="caution">
    <text evidence="12">The sequence shown here is derived from an EMBL/GenBank/DDBJ whole genome shotgun (WGS) entry which is preliminary data.</text>
</comment>
<evidence type="ECO:0000256" key="10">
    <source>
        <dbReference type="PIRSR" id="PIRSR001589-3"/>
    </source>
</evidence>
<evidence type="ECO:0000256" key="3">
    <source>
        <dbReference type="ARBA" id="ARBA00012737"/>
    </source>
</evidence>
<feature type="active site" description="For GATase activity" evidence="8">
    <location>
        <position position="2"/>
    </location>
</feature>
<dbReference type="InterPro" id="IPR006426">
    <property type="entry name" value="Asn_synth_AEB"/>
</dbReference>
<dbReference type="Proteomes" id="UP000253061">
    <property type="component" value="Unassembled WGS sequence"/>
</dbReference>
<protein>
    <recommendedName>
        <fullName evidence="3">asparagine synthase (glutamine-hydrolyzing)</fullName>
        <ecNumber evidence="3">6.3.5.4</ecNumber>
    </recommendedName>
</protein>
<keyword evidence="8" id="KW-0061">Asparagine biosynthesis</keyword>
<organism evidence="12 13">
    <name type="scientific">Thalassospira profundimaris</name>
    <dbReference type="NCBI Taxonomy" id="502049"/>
    <lineage>
        <taxon>Bacteria</taxon>
        <taxon>Pseudomonadati</taxon>
        <taxon>Pseudomonadota</taxon>
        <taxon>Alphaproteobacteria</taxon>
        <taxon>Rhodospirillales</taxon>
        <taxon>Thalassospiraceae</taxon>
        <taxon>Thalassospira</taxon>
    </lineage>
</organism>
<accession>A0A367VMP8</accession>
<dbReference type="PANTHER" id="PTHR43284:SF1">
    <property type="entry name" value="ASPARAGINE SYNTHETASE"/>
    <property type="match status" value="1"/>
</dbReference>
<dbReference type="Gene3D" id="3.60.20.10">
    <property type="entry name" value="Glutamine Phosphoribosylpyrophosphate, subunit 1, domain 1"/>
    <property type="match status" value="1"/>
</dbReference>
<dbReference type="CDD" id="cd00712">
    <property type="entry name" value="AsnB"/>
    <property type="match status" value="1"/>
</dbReference>
<keyword evidence="4 9" id="KW-0547">Nucleotide-binding</keyword>
<dbReference type="EMBL" id="JPWB01000001">
    <property type="protein sequence ID" value="RCK25711.1"/>
    <property type="molecule type" value="Genomic_DNA"/>
</dbReference>
<dbReference type="SUPFAM" id="SSF52402">
    <property type="entry name" value="Adenine nucleotide alpha hydrolases-like"/>
    <property type="match status" value="1"/>
</dbReference>
<gene>
    <name evidence="12" type="ORF">TH6_03685</name>
</gene>
<dbReference type="SUPFAM" id="SSF56235">
    <property type="entry name" value="N-terminal nucleophile aminohydrolases (Ntn hydrolases)"/>
    <property type="match status" value="1"/>
</dbReference>
<dbReference type="InterPro" id="IPR033738">
    <property type="entry name" value="AsnB_N"/>
</dbReference>
<evidence type="ECO:0000256" key="8">
    <source>
        <dbReference type="PIRSR" id="PIRSR001589-1"/>
    </source>
</evidence>
<feature type="binding site" evidence="9">
    <location>
        <begin position="366"/>
        <end position="367"/>
    </location>
    <ligand>
        <name>ATP</name>
        <dbReference type="ChEBI" id="CHEBI:30616"/>
    </ligand>
</feature>
<dbReference type="GO" id="GO:0006529">
    <property type="term" value="P:asparagine biosynthetic process"/>
    <property type="evidence" value="ECO:0007669"/>
    <property type="project" value="UniProtKB-KW"/>
</dbReference>
<evidence type="ECO:0000256" key="6">
    <source>
        <dbReference type="ARBA" id="ARBA00022962"/>
    </source>
</evidence>
<evidence type="ECO:0000256" key="9">
    <source>
        <dbReference type="PIRSR" id="PIRSR001589-2"/>
    </source>
</evidence>
<evidence type="ECO:0000256" key="5">
    <source>
        <dbReference type="ARBA" id="ARBA00022840"/>
    </source>
</evidence>
<evidence type="ECO:0000256" key="7">
    <source>
        <dbReference type="ARBA" id="ARBA00048741"/>
    </source>
</evidence>
<dbReference type="GO" id="GO:0004066">
    <property type="term" value="F:asparagine synthase (glutamine-hydrolyzing) activity"/>
    <property type="evidence" value="ECO:0007669"/>
    <property type="project" value="UniProtKB-EC"/>
</dbReference>
<comment type="pathway">
    <text evidence="1">Amino-acid biosynthesis; L-asparagine biosynthesis; L-asparagine from L-aspartate (L-Gln route): step 1/1.</text>
</comment>
<dbReference type="EC" id="6.3.5.4" evidence="3"/>
<feature type="site" description="Important for beta-aspartyl-AMP intermediate formation" evidence="10">
    <location>
        <position position="368"/>
    </location>
</feature>
<dbReference type="PANTHER" id="PTHR43284">
    <property type="entry name" value="ASPARAGINE SYNTHETASE (GLUTAMINE-HYDROLYZING)"/>
    <property type="match status" value="1"/>
</dbReference>
<dbReference type="RefSeq" id="WP_062956231.1">
    <property type="nucleotide sequence ID" value="NZ_JPWB01000001.1"/>
</dbReference>
<evidence type="ECO:0000256" key="2">
    <source>
        <dbReference type="ARBA" id="ARBA00005752"/>
    </source>
</evidence>
<feature type="binding site" evidence="9">
    <location>
        <position position="260"/>
    </location>
    <ligand>
        <name>ATP</name>
        <dbReference type="ChEBI" id="CHEBI:30616"/>
    </ligand>
</feature>
<dbReference type="InterPro" id="IPR014729">
    <property type="entry name" value="Rossmann-like_a/b/a_fold"/>
</dbReference>
<dbReference type="InterPro" id="IPR051786">
    <property type="entry name" value="ASN_synthetase/amidase"/>
</dbReference>
<dbReference type="InterPro" id="IPR017932">
    <property type="entry name" value="GATase_2_dom"/>
</dbReference>
<reference evidence="12 13" key="1">
    <citation type="submission" date="2014-07" db="EMBL/GenBank/DDBJ databases">
        <title>Draft genome sequence of Thalassospira profundimaris R8-17.</title>
        <authorList>
            <person name="Lai Q."/>
            <person name="Shao Z."/>
        </authorList>
    </citation>
    <scope>NUCLEOTIDE SEQUENCE [LARGE SCALE GENOMIC DNA]</scope>
    <source>
        <strain evidence="12 13">R8-17</strain>
    </source>
</reference>
<dbReference type="Pfam" id="PF13537">
    <property type="entry name" value="GATase_7"/>
    <property type="match status" value="1"/>
</dbReference>
<dbReference type="PIRSF" id="PIRSF001589">
    <property type="entry name" value="Asn_synthetase_glu-h"/>
    <property type="match status" value="1"/>
</dbReference>
<dbReference type="GO" id="GO:0005524">
    <property type="term" value="F:ATP binding"/>
    <property type="evidence" value="ECO:0007669"/>
    <property type="project" value="UniProtKB-KW"/>
</dbReference>
<evidence type="ECO:0000259" key="11">
    <source>
        <dbReference type="PROSITE" id="PS51278"/>
    </source>
</evidence>
<feature type="domain" description="Glutamine amidotransferase type-2" evidence="11">
    <location>
        <begin position="2"/>
        <end position="216"/>
    </location>
</feature>
<dbReference type="AlphaFoldDB" id="A0A367VMP8"/>
<dbReference type="CDD" id="cd01991">
    <property type="entry name" value="Asn_synthase_B_C"/>
    <property type="match status" value="1"/>
</dbReference>
<comment type="similarity">
    <text evidence="2">Belongs to the asparagine synthetase family.</text>
</comment>
<dbReference type="Gene3D" id="3.40.50.620">
    <property type="entry name" value="HUPs"/>
    <property type="match status" value="1"/>
</dbReference>
<evidence type="ECO:0000313" key="13">
    <source>
        <dbReference type="Proteomes" id="UP000253061"/>
    </source>
</evidence>